<dbReference type="GO" id="GO:0018104">
    <property type="term" value="P:peptidoglycan-protein cross-linking"/>
    <property type="evidence" value="ECO:0007669"/>
    <property type="project" value="TreeGrafter"/>
</dbReference>
<dbReference type="Pfam" id="PF03734">
    <property type="entry name" value="YkuD"/>
    <property type="match status" value="1"/>
</dbReference>
<accession>A0A4P6JJE5</accession>
<dbReference type="GO" id="GO:0071972">
    <property type="term" value="F:peptidoglycan L,D-transpeptidase activity"/>
    <property type="evidence" value="ECO:0007669"/>
    <property type="project" value="TreeGrafter"/>
</dbReference>
<keyword evidence="4 6" id="KW-0573">Peptidoglycan synthesis</keyword>
<dbReference type="InterPro" id="IPR005490">
    <property type="entry name" value="LD_TPept_cat_dom"/>
</dbReference>
<dbReference type="GO" id="GO:0008360">
    <property type="term" value="P:regulation of cell shape"/>
    <property type="evidence" value="ECO:0007669"/>
    <property type="project" value="UniProtKB-UniRule"/>
</dbReference>
<keyword evidence="2" id="KW-0808">Transferase</keyword>
<sequence>MQYSKKIPKKDSAAYLPRLLPALLLISLLSLSLSACGGDPQAQLQAKQNLATLNQAIQHAKSVGVPSTDLNGILHQELQLNQTNAPWSMFNDQSVDDYYHNLATRYQLLAMQTHGVEAKSTEQLKAKAQTDLLSLQRTLTLQRASGTPVDAANQIYQKNAAKIEKASTPGEFIAISKQVHDATLTLNQLPATMDKLKTLQDIITMMQNDHQDVNSLQKQYDDDKSALNKVVTPDALQQVDQTIDQQNQQVASNFQGLIPQLVQNRINDLSDQVQEMQKDGIDVTKYQQTLGEDRTQGQQVKSLQDYRTFSKKIAGDIKALQPDLFKGRAIFLVSQFHQKVNAWGNAHMYHDKYNGEDYPLNNSYMTKGIGEDLDRELNNAQSLEDYQQVIADTQNELFHLQMLEQDFNDSTPFDQVHQTDIQLIDHYKLQNAQVVVVSTVEQSLRLYENGHLVQGFLITAGRPELPAVPGLWRPMWRLTHTEFHSPYPKGSPYYYEPTKINYAIMYHEGGYFLHDSWWRNDYGPGTQFYHIDSSGNTSASYGTHGCVNIREDQAAWLYDRTSYNTSILIY</sequence>
<reference evidence="8 9" key="1">
    <citation type="submission" date="2019-01" db="EMBL/GenBank/DDBJ databases">
        <title>Ktedonosporobacter rubrisoli SCAWS-G2.</title>
        <authorList>
            <person name="Huang Y."/>
            <person name="Yan B."/>
        </authorList>
    </citation>
    <scope>NUCLEOTIDE SEQUENCE [LARGE SCALE GENOMIC DNA]</scope>
    <source>
        <strain evidence="8 9">SCAWS-G2</strain>
    </source>
</reference>
<evidence type="ECO:0000256" key="1">
    <source>
        <dbReference type="ARBA" id="ARBA00004752"/>
    </source>
</evidence>
<evidence type="ECO:0000256" key="3">
    <source>
        <dbReference type="ARBA" id="ARBA00022960"/>
    </source>
</evidence>
<keyword evidence="3 6" id="KW-0133">Cell shape</keyword>
<dbReference type="AlphaFoldDB" id="A0A4P6JJE5"/>
<dbReference type="Gene3D" id="2.40.440.10">
    <property type="entry name" value="L,D-transpeptidase catalytic domain-like"/>
    <property type="match status" value="1"/>
</dbReference>
<dbReference type="PANTHER" id="PTHR30582">
    <property type="entry name" value="L,D-TRANSPEPTIDASE"/>
    <property type="match status" value="1"/>
</dbReference>
<dbReference type="Proteomes" id="UP000290365">
    <property type="component" value="Chromosome"/>
</dbReference>
<organism evidence="8 9">
    <name type="scientific">Ktedonosporobacter rubrisoli</name>
    <dbReference type="NCBI Taxonomy" id="2509675"/>
    <lineage>
        <taxon>Bacteria</taxon>
        <taxon>Bacillati</taxon>
        <taxon>Chloroflexota</taxon>
        <taxon>Ktedonobacteria</taxon>
        <taxon>Ktedonobacterales</taxon>
        <taxon>Ktedonosporobacteraceae</taxon>
        <taxon>Ktedonosporobacter</taxon>
    </lineage>
</organism>
<evidence type="ECO:0000259" key="7">
    <source>
        <dbReference type="PROSITE" id="PS52029"/>
    </source>
</evidence>
<dbReference type="SUPFAM" id="SSF141523">
    <property type="entry name" value="L,D-transpeptidase catalytic domain-like"/>
    <property type="match status" value="1"/>
</dbReference>
<feature type="active site" description="Nucleophile" evidence="6">
    <location>
        <position position="546"/>
    </location>
</feature>
<feature type="active site" description="Proton donor/acceptor" evidence="6">
    <location>
        <position position="514"/>
    </location>
</feature>
<comment type="pathway">
    <text evidence="1 6">Cell wall biogenesis; peptidoglycan biosynthesis.</text>
</comment>
<dbReference type="GO" id="GO:0005576">
    <property type="term" value="C:extracellular region"/>
    <property type="evidence" value="ECO:0007669"/>
    <property type="project" value="TreeGrafter"/>
</dbReference>
<dbReference type="InterPro" id="IPR038063">
    <property type="entry name" value="Transpep_catalytic_dom"/>
</dbReference>
<protein>
    <submittedName>
        <fullName evidence="8">L,D-transpeptidase</fullName>
    </submittedName>
</protein>
<dbReference type="RefSeq" id="WP_129885818.1">
    <property type="nucleotide sequence ID" value="NZ_CP035758.1"/>
</dbReference>
<proteinExistence type="predicted"/>
<evidence type="ECO:0000256" key="2">
    <source>
        <dbReference type="ARBA" id="ARBA00022679"/>
    </source>
</evidence>
<name>A0A4P6JJE5_KTERU</name>
<dbReference type="PANTHER" id="PTHR30582:SF2">
    <property type="entry name" value="L,D-TRANSPEPTIDASE YCIB-RELATED"/>
    <property type="match status" value="1"/>
</dbReference>
<dbReference type="PROSITE" id="PS52029">
    <property type="entry name" value="LD_TPASE"/>
    <property type="match status" value="1"/>
</dbReference>
<dbReference type="EMBL" id="CP035758">
    <property type="protein sequence ID" value="QBD75219.1"/>
    <property type="molecule type" value="Genomic_DNA"/>
</dbReference>
<evidence type="ECO:0000256" key="5">
    <source>
        <dbReference type="ARBA" id="ARBA00023316"/>
    </source>
</evidence>
<evidence type="ECO:0000256" key="4">
    <source>
        <dbReference type="ARBA" id="ARBA00022984"/>
    </source>
</evidence>
<evidence type="ECO:0000313" key="9">
    <source>
        <dbReference type="Proteomes" id="UP000290365"/>
    </source>
</evidence>
<dbReference type="OrthoDB" id="139735at2"/>
<evidence type="ECO:0000313" key="8">
    <source>
        <dbReference type="EMBL" id="QBD75219.1"/>
    </source>
</evidence>
<dbReference type="KEGG" id="kbs:EPA93_04100"/>
<dbReference type="CDD" id="cd16913">
    <property type="entry name" value="YkuD_like"/>
    <property type="match status" value="1"/>
</dbReference>
<evidence type="ECO:0000256" key="6">
    <source>
        <dbReference type="PROSITE-ProRule" id="PRU01373"/>
    </source>
</evidence>
<keyword evidence="9" id="KW-1185">Reference proteome</keyword>
<gene>
    <name evidence="8" type="ORF">EPA93_04100</name>
</gene>
<dbReference type="UniPathway" id="UPA00219"/>
<dbReference type="InterPro" id="IPR050979">
    <property type="entry name" value="LD-transpeptidase"/>
</dbReference>
<dbReference type="GO" id="GO:0071555">
    <property type="term" value="P:cell wall organization"/>
    <property type="evidence" value="ECO:0007669"/>
    <property type="project" value="UniProtKB-UniRule"/>
</dbReference>
<keyword evidence="5 6" id="KW-0961">Cell wall biogenesis/degradation</keyword>
<dbReference type="GO" id="GO:0016740">
    <property type="term" value="F:transferase activity"/>
    <property type="evidence" value="ECO:0007669"/>
    <property type="project" value="UniProtKB-KW"/>
</dbReference>
<feature type="domain" description="L,D-TPase catalytic" evidence="7">
    <location>
        <begin position="433"/>
        <end position="570"/>
    </location>
</feature>